<accession>A0A1G8BY83</accession>
<name>A0A1G8BY83_9MICO</name>
<dbReference type="OrthoDB" id="8456019at2"/>
<sequence length="382" mass="41877">MADDARSSKRIRLTGERFKGGRLPVDSLVELQKYQAAVRLVAEQEWMRDHPKEPLPPGFDDSLALTIERIEDGSADVFLAFEQVSEHREYIEQAQDAVDEQIAAAYSGQSLPDLPPGSAYEIRSAIAEIGSTLAPDQAIEFYVELEGEPAVAVEITPVTREDAGGRLVLSDDFFEAPTLAVAVEVDPKQMTVVGRVTRIDADKHRFTLDTDAYGPILAHYKTAPETLADLKKVLDEAEQGPLTRVTGEMRFKAGEPWRFWETTAVDVVEFDDTEGGVALSGFATLVDGWAGGRGVAITSDALEAAHSLLRLLPEDDPTRTMAPTPEGGVQFEWISNEGIRAVEVLDDGSFELFEMRANDRVGTLRPERNRRAVAAFVTGETS</sequence>
<protein>
    <submittedName>
        <fullName evidence="1">Uncharacterized protein</fullName>
    </submittedName>
</protein>
<evidence type="ECO:0000313" key="2">
    <source>
        <dbReference type="Proteomes" id="UP000198822"/>
    </source>
</evidence>
<organism evidence="1 2">
    <name type="scientific">Agrococcus jejuensis</name>
    <dbReference type="NCBI Taxonomy" id="399736"/>
    <lineage>
        <taxon>Bacteria</taxon>
        <taxon>Bacillati</taxon>
        <taxon>Actinomycetota</taxon>
        <taxon>Actinomycetes</taxon>
        <taxon>Micrococcales</taxon>
        <taxon>Microbacteriaceae</taxon>
        <taxon>Agrococcus</taxon>
    </lineage>
</organism>
<dbReference type="Proteomes" id="UP000198822">
    <property type="component" value="Chromosome I"/>
</dbReference>
<dbReference type="STRING" id="399736.SAMN04489720_1094"/>
<keyword evidence="2" id="KW-1185">Reference proteome</keyword>
<proteinExistence type="predicted"/>
<dbReference type="EMBL" id="LT629695">
    <property type="protein sequence ID" value="SDH38029.1"/>
    <property type="molecule type" value="Genomic_DNA"/>
</dbReference>
<reference evidence="2" key="1">
    <citation type="submission" date="2016-10" db="EMBL/GenBank/DDBJ databases">
        <authorList>
            <person name="Varghese N."/>
            <person name="Submissions S."/>
        </authorList>
    </citation>
    <scope>NUCLEOTIDE SEQUENCE [LARGE SCALE GENOMIC DNA]</scope>
    <source>
        <strain evidence="2">DSM 22002</strain>
    </source>
</reference>
<gene>
    <name evidence="1" type="ORF">SAMN04489720_1094</name>
</gene>
<evidence type="ECO:0000313" key="1">
    <source>
        <dbReference type="EMBL" id="SDH38029.1"/>
    </source>
</evidence>
<dbReference type="AlphaFoldDB" id="A0A1G8BY83"/>
<dbReference type="RefSeq" id="WP_092503154.1">
    <property type="nucleotide sequence ID" value="NZ_LT629695.1"/>
</dbReference>